<evidence type="ECO:0000313" key="2">
    <source>
        <dbReference type="EMBL" id="MBP1990849.1"/>
    </source>
</evidence>
<evidence type="ECO:0000259" key="1">
    <source>
        <dbReference type="Pfam" id="PF05448"/>
    </source>
</evidence>
<evidence type="ECO:0000313" key="3">
    <source>
        <dbReference type="Proteomes" id="UP001519287"/>
    </source>
</evidence>
<gene>
    <name evidence="2" type="ORF">J2Z66_002455</name>
</gene>
<dbReference type="PANTHER" id="PTHR22946:SF8">
    <property type="entry name" value="ACETYL XYLAN ESTERASE DOMAIN-CONTAINING PROTEIN"/>
    <property type="match status" value="1"/>
</dbReference>
<dbReference type="InterPro" id="IPR008391">
    <property type="entry name" value="AXE1_dom"/>
</dbReference>
<organism evidence="2 3">
    <name type="scientific">Paenibacillus eucommiae</name>
    <dbReference type="NCBI Taxonomy" id="1355755"/>
    <lineage>
        <taxon>Bacteria</taxon>
        <taxon>Bacillati</taxon>
        <taxon>Bacillota</taxon>
        <taxon>Bacilli</taxon>
        <taxon>Bacillales</taxon>
        <taxon>Paenibacillaceae</taxon>
        <taxon>Paenibacillus</taxon>
    </lineage>
</organism>
<dbReference type="Gene3D" id="3.40.50.1820">
    <property type="entry name" value="alpha/beta hydrolase"/>
    <property type="match status" value="1"/>
</dbReference>
<feature type="domain" description="Acetyl xylan esterase" evidence="1">
    <location>
        <begin position="87"/>
        <end position="246"/>
    </location>
</feature>
<keyword evidence="3" id="KW-1185">Reference proteome</keyword>
<name>A0ABS4ITF9_9BACL</name>
<dbReference type="Proteomes" id="UP001519287">
    <property type="component" value="Unassembled WGS sequence"/>
</dbReference>
<dbReference type="RefSeq" id="WP_209971596.1">
    <property type="nucleotide sequence ID" value="NZ_JAGGLB010000006.1"/>
</dbReference>
<reference evidence="2 3" key="1">
    <citation type="submission" date="2021-03" db="EMBL/GenBank/DDBJ databases">
        <title>Genomic Encyclopedia of Type Strains, Phase IV (KMG-IV): sequencing the most valuable type-strain genomes for metagenomic binning, comparative biology and taxonomic classification.</title>
        <authorList>
            <person name="Goeker M."/>
        </authorList>
    </citation>
    <scope>NUCLEOTIDE SEQUENCE [LARGE SCALE GENOMIC DNA]</scope>
    <source>
        <strain evidence="2 3">DSM 26048</strain>
    </source>
</reference>
<dbReference type="SUPFAM" id="SSF53474">
    <property type="entry name" value="alpha/beta-Hydrolases"/>
    <property type="match status" value="1"/>
</dbReference>
<dbReference type="EMBL" id="JAGGLB010000006">
    <property type="protein sequence ID" value="MBP1990849.1"/>
    <property type="molecule type" value="Genomic_DNA"/>
</dbReference>
<dbReference type="Pfam" id="PF05448">
    <property type="entry name" value="AXE1"/>
    <property type="match status" value="1"/>
</dbReference>
<accession>A0ABS4ITF9</accession>
<proteinExistence type="predicted"/>
<sequence length="662" mass="74190">MNLQDLENMGIGIHDVRDQLKQLVYARSVEAFAAGDQARDAINASQLEERKNWLREQFIEKVGGLPSMDTPLLPEITGTIRCEGYRIENVIFQSRQETYVTGSVYVPDDASSPRGAVVFVCGHYSEGRLHPNYQRVCQYMVEAGLVVLAMDPIGQGERWSYYDSELKTTLVDPAVAEHEMAGAQSWPLGDGLARYFLHDIMRSVDYLISRPEVDPAKIGITGNSGGGLQTSMAMLCEPRIAAAAPTTFIMSRETYIFSGQAQDAEQIWPGMSRLGFDHEDLLLAMVPKPVLILAAQYDFFPIEGARRTVERTRRFWEELGHSANIELFEDACEHQYSVPMAKAAASFFAKHLLDKVVHLDDVIISPQEESALWSTASGQVRGDYTAARAAYEENNERLNILESSRGSISEVERIEAAKAWLEKKIMDERKPFDFNPRFADLGTMEGLEVRTCLWWSQEKLFNHAYLFRNAVEGQLNQSGQQITIAVWEKGTKQLEAHLSWIRETCSAGHTVMVLDVSGEGNLEPAAISGIGLYERFGTIHKLTTDLIWLDDSIAALRSYDLLRAAEMAATFMSLDQQDIQVEVYAEGKFALYALLAKLVDPSKRISKVTVGKESGSIGEWVKSRYYDNYNVMATILPGILKYCDIPDLVRWTDATILAKQEA</sequence>
<dbReference type="InterPro" id="IPR029058">
    <property type="entry name" value="AB_hydrolase_fold"/>
</dbReference>
<protein>
    <recommendedName>
        <fullName evidence="1">Acetyl xylan esterase domain-containing protein</fullName>
    </recommendedName>
</protein>
<dbReference type="InterPro" id="IPR050261">
    <property type="entry name" value="FrsA_esterase"/>
</dbReference>
<dbReference type="PANTHER" id="PTHR22946">
    <property type="entry name" value="DIENELACTONE HYDROLASE DOMAIN-CONTAINING PROTEIN-RELATED"/>
    <property type="match status" value="1"/>
</dbReference>
<comment type="caution">
    <text evidence="2">The sequence shown here is derived from an EMBL/GenBank/DDBJ whole genome shotgun (WGS) entry which is preliminary data.</text>
</comment>